<dbReference type="InterPro" id="IPR006295">
    <property type="entry name" value="DNA_primase_DnaG"/>
</dbReference>
<accession>A0A6N8I4Y4</accession>
<keyword evidence="3 12" id="KW-0808">Transferase</keyword>
<dbReference type="GO" id="GO:0003899">
    <property type="term" value="F:DNA-directed RNA polymerase activity"/>
    <property type="evidence" value="ECO:0007669"/>
    <property type="project" value="UniProtKB-UniRule"/>
</dbReference>
<dbReference type="Pfam" id="PF01807">
    <property type="entry name" value="Zn_ribbon_DnaG"/>
    <property type="match status" value="1"/>
</dbReference>
<dbReference type="Proteomes" id="UP000469440">
    <property type="component" value="Unassembled WGS sequence"/>
</dbReference>
<comment type="similarity">
    <text evidence="12 13">Belongs to the DnaG primase family.</text>
</comment>
<keyword evidence="1 12" id="KW-0240">DNA-directed RNA polymerase</keyword>
<dbReference type="EMBL" id="VWXL01000108">
    <property type="protein sequence ID" value="MVB13025.1"/>
    <property type="molecule type" value="Genomic_DNA"/>
</dbReference>
<evidence type="ECO:0000256" key="5">
    <source>
        <dbReference type="ARBA" id="ARBA00022705"/>
    </source>
</evidence>
<evidence type="ECO:0000256" key="10">
    <source>
        <dbReference type="ARBA" id="ARBA00023125"/>
    </source>
</evidence>
<evidence type="ECO:0000256" key="14">
    <source>
        <dbReference type="PIRSR" id="PIRSR002811-1"/>
    </source>
</evidence>
<dbReference type="InterPro" id="IPR002694">
    <property type="entry name" value="Znf_CHC2"/>
</dbReference>
<comment type="cofactor">
    <cofactor evidence="12 13 14">
        <name>Zn(2+)</name>
        <dbReference type="ChEBI" id="CHEBI:29105"/>
    </cofactor>
    <text evidence="12 13 14">Binds 1 zinc ion per monomer.</text>
</comment>
<dbReference type="Pfam" id="PF08275">
    <property type="entry name" value="DNAG_N"/>
    <property type="match status" value="1"/>
</dbReference>
<dbReference type="InterPro" id="IPR013264">
    <property type="entry name" value="DNAG_N"/>
</dbReference>
<dbReference type="Gene3D" id="3.40.1360.10">
    <property type="match status" value="1"/>
</dbReference>
<comment type="subunit">
    <text evidence="12">Monomer. Interacts with DnaB.</text>
</comment>
<evidence type="ECO:0000256" key="13">
    <source>
        <dbReference type="PIRNR" id="PIRNR002811"/>
    </source>
</evidence>
<dbReference type="OrthoDB" id="9803773at2"/>
<reference evidence="16 17" key="1">
    <citation type="submission" date="2019-09" db="EMBL/GenBank/DDBJ databases">
        <title>Genome sequence of Clostridium sp. EA1.</title>
        <authorList>
            <person name="Poehlein A."/>
            <person name="Bengelsdorf F.R."/>
            <person name="Daniel R."/>
        </authorList>
    </citation>
    <scope>NUCLEOTIDE SEQUENCE [LARGE SCALE GENOMIC DNA]</scope>
    <source>
        <strain evidence="16 17">EA1</strain>
    </source>
</reference>
<evidence type="ECO:0000256" key="12">
    <source>
        <dbReference type="HAMAP-Rule" id="MF_00974"/>
    </source>
</evidence>
<dbReference type="SMART" id="SM00400">
    <property type="entry name" value="ZnF_CHCC"/>
    <property type="match status" value="1"/>
</dbReference>
<evidence type="ECO:0000256" key="1">
    <source>
        <dbReference type="ARBA" id="ARBA00022478"/>
    </source>
</evidence>
<dbReference type="GO" id="GO:0005524">
    <property type="term" value="F:ATP binding"/>
    <property type="evidence" value="ECO:0007669"/>
    <property type="project" value="InterPro"/>
</dbReference>
<dbReference type="SMART" id="SM00493">
    <property type="entry name" value="TOPRIM"/>
    <property type="match status" value="1"/>
</dbReference>
<dbReference type="GO" id="GO:0008270">
    <property type="term" value="F:zinc ion binding"/>
    <property type="evidence" value="ECO:0007669"/>
    <property type="project" value="UniProtKB-UniRule"/>
</dbReference>
<dbReference type="FunFam" id="3.90.580.10:FF:000001">
    <property type="entry name" value="DNA primase"/>
    <property type="match status" value="1"/>
</dbReference>
<keyword evidence="17" id="KW-1185">Reference proteome</keyword>
<dbReference type="InterPro" id="IPR019475">
    <property type="entry name" value="DNA_primase_DnaB-bd"/>
</dbReference>
<dbReference type="SUPFAM" id="SSF56731">
    <property type="entry name" value="DNA primase core"/>
    <property type="match status" value="1"/>
</dbReference>
<comment type="domain">
    <text evidence="12">Contains an N-terminal zinc-binding domain, a central core domain that contains the primase activity, and a C-terminal DnaB-binding domain.</text>
</comment>
<dbReference type="GO" id="GO:1990077">
    <property type="term" value="C:primosome complex"/>
    <property type="evidence" value="ECO:0007669"/>
    <property type="project" value="UniProtKB-KW"/>
</dbReference>
<dbReference type="EC" id="2.7.7.101" evidence="12"/>
<dbReference type="GO" id="GO:0000428">
    <property type="term" value="C:DNA-directed RNA polymerase complex"/>
    <property type="evidence" value="ECO:0007669"/>
    <property type="project" value="UniProtKB-KW"/>
</dbReference>
<sequence>MPLPESFLQELKARCDLAEIAANYVSLKRSGRNLVGLCPFHSEKSPSFNIYPENGSFYCFGCGTGGDVITFIRRIENLDYMEAVRFLAQRAGLQVPEAQVDDGMAKLRARILEINRETARFFYSVLNSDAGREGREYFNRRELKPETVRHFGLGYSPASRFALVDMLEKKGYTQNEMILANVAFKSRSGRAVDRFFGRVMFPIIDLRGNVVAFGGRTLGDDKPKYLNTSETPVFNKGNLLFALNFAKNCNSERLILCEGYMDVIALHQAGFQEAVATLGTSLTAPQARLMARYAKEIVVCYDSDEPGQKAASRAIPILRDAGLVVRVLTVTGGKDPDEYIKTNGPIKFKQLLDACGNDVEYRLQKAKQGRNLQIPEQRVEYLNAAASVLATLENRIEQEVYAGRLAQEAGIATATVMNQISAYSKRNRKKQMKKQFQAVQQQAAGLRDRVNPEKAGNLRAAVAEEALIAHLLKFPESSEKIAAILPPEKFITSFNRRVYAIIVGRITKGNAVGLADLSEEFTMDEISSVSRILAAQDGITLTWPDVLKYINIISQENDKLTISRADSVRAEEIEDYLQKLRQQKK</sequence>
<keyword evidence="11 12" id="KW-0804">Transcription</keyword>
<feature type="zinc finger region" description="CHC2-type" evidence="12 14">
    <location>
        <begin position="38"/>
        <end position="62"/>
    </location>
</feature>
<keyword evidence="6 12" id="KW-0479">Metal-binding</keyword>
<dbReference type="InterPro" id="IPR034151">
    <property type="entry name" value="TOPRIM_DnaG_bac"/>
</dbReference>
<dbReference type="PANTHER" id="PTHR30313:SF2">
    <property type="entry name" value="DNA PRIMASE"/>
    <property type="match status" value="1"/>
</dbReference>
<dbReference type="Pfam" id="PF13155">
    <property type="entry name" value="Toprim_2"/>
    <property type="match status" value="1"/>
</dbReference>
<dbReference type="Gene3D" id="1.10.860.10">
    <property type="entry name" value="DNAb Helicase, Chain A"/>
    <property type="match status" value="1"/>
</dbReference>
<evidence type="ECO:0000259" key="15">
    <source>
        <dbReference type="PROSITE" id="PS50880"/>
    </source>
</evidence>
<dbReference type="Gene3D" id="3.90.980.10">
    <property type="entry name" value="DNA primase, catalytic core, N-terminal domain"/>
    <property type="match status" value="1"/>
</dbReference>
<dbReference type="InterPro" id="IPR006171">
    <property type="entry name" value="TOPRIM_dom"/>
</dbReference>
<dbReference type="InterPro" id="IPR050219">
    <property type="entry name" value="DnaG_primase"/>
</dbReference>
<protein>
    <recommendedName>
        <fullName evidence="12 13">DNA primase</fullName>
        <ecNumber evidence="12">2.7.7.101</ecNumber>
    </recommendedName>
</protein>
<gene>
    <name evidence="12 16" type="primary">dnaG</name>
    <name evidence="16" type="ORF">CAFE_37780</name>
</gene>
<keyword evidence="10 12" id="KW-0238">DNA-binding</keyword>
<keyword evidence="5 12" id="KW-0235">DNA replication</keyword>
<evidence type="ECO:0000256" key="11">
    <source>
        <dbReference type="ARBA" id="ARBA00023163"/>
    </source>
</evidence>
<organism evidence="16 17">
    <name type="scientific">Caproicibacter fermentans</name>
    <dbReference type="NCBI Taxonomy" id="2576756"/>
    <lineage>
        <taxon>Bacteria</taxon>
        <taxon>Bacillati</taxon>
        <taxon>Bacillota</taxon>
        <taxon>Clostridia</taxon>
        <taxon>Eubacteriales</taxon>
        <taxon>Acutalibacteraceae</taxon>
        <taxon>Caproicibacter</taxon>
    </lineage>
</organism>
<keyword evidence="8 12" id="KW-0862">Zinc</keyword>
<keyword evidence="7 12" id="KW-0863">Zinc-finger</keyword>
<dbReference type="PROSITE" id="PS50880">
    <property type="entry name" value="TOPRIM"/>
    <property type="match status" value="1"/>
</dbReference>
<dbReference type="Pfam" id="PF10410">
    <property type="entry name" value="DnaB_bind"/>
    <property type="match status" value="1"/>
</dbReference>
<dbReference type="GO" id="GO:0005737">
    <property type="term" value="C:cytoplasm"/>
    <property type="evidence" value="ECO:0007669"/>
    <property type="project" value="TreeGrafter"/>
</dbReference>
<feature type="domain" description="Toprim" evidence="15">
    <location>
        <begin position="252"/>
        <end position="333"/>
    </location>
</feature>
<evidence type="ECO:0000256" key="2">
    <source>
        <dbReference type="ARBA" id="ARBA00022515"/>
    </source>
</evidence>
<keyword evidence="2 12" id="KW-0639">Primosome</keyword>
<dbReference type="RefSeq" id="WP_156991441.1">
    <property type="nucleotide sequence ID" value="NZ_VWXL01000108.1"/>
</dbReference>
<dbReference type="AlphaFoldDB" id="A0A6N8I4Y4"/>
<evidence type="ECO:0000256" key="7">
    <source>
        <dbReference type="ARBA" id="ARBA00022771"/>
    </source>
</evidence>
<evidence type="ECO:0000313" key="17">
    <source>
        <dbReference type="Proteomes" id="UP000469440"/>
    </source>
</evidence>
<dbReference type="InterPro" id="IPR030846">
    <property type="entry name" value="DnaG_bac"/>
</dbReference>
<dbReference type="Pfam" id="PF00772">
    <property type="entry name" value="DnaB"/>
    <property type="match status" value="1"/>
</dbReference>
<dbReference type="SUPFAM" id="SSF48024">
    <property type="entry name" value="N-terminal domain of DnaB helicase"/>
    <property type="match status" value="1"/>
</dbReference>
<evidence type="ECO:0000256" key="6">
    <source>
        <dbReference type="ARBA" id="ARBA00022723"/>
    </source>
</evidence>
<comment type="catalytic activity">
    <reaction evidence="12">
        <text>ssDNA + n NTP = ssDNA/pppN(pN)n-1 hybrid + (n-1) diphosphate.</text>
        <dbReference type="EC" id="2.7.7.101"/>
    </reaction>
</comment>
<dbReference type="PANTHER" id="PTHR30313">
    <property type="entry name" value="DNA PRIMASE"/>
    <property type="match status" value="1"/>
</dbReference>
<dbReference type="NCBIfam" id="TIGR01391">
    <property type="entry name" value="dnaG"/>
    <property type="match status" value="1"/>
</dbReference>
<dbReference type="GO" id="GO:0006269">
    <property type="term" value="P:DNA replication, synthesis of primer"/>
    <property type="evidence" value="ECO:0007669"/>
    <property type="project" value="UniProtKB-UniRule"/>
</dbReference>
<dbReference type="PIRSF" id="PIRSF002811">
    <property type="entry name" value="DnaG"/>
    <property type="match status" value="1"/>
</dbReference>
<dbReference type="Gene3D" id="3.90.580.10">
    <property type="entry name" value="Zinc finger, CHC2-type domain"/>
    <property type="match status" value="1"/>
</dbReference>
<dbReference type="InterPro" id="IPR036977">
    <property type="entry name" value="DNA_primase_Znf_CHC2"/>
</dbReference>
<dbReference type="CDD" id="cd03364">
    <property type="entry name" value="TOPRIM_DnaG_primases"/>
    <property type="match status" value="1"/>
</dbReference>
<evidence type="ECO:0000256" key="9">
    <source>
        <dbReference type="ARBA" id="ARBA00022842"/>
    </source>
</evidence>
<dbReference type="HAMAP" id="MF_00974">
    <property type="entry name" value="DNA_primase_DnaG"/>
    <property type="match status" value="1"/>
</dbReference>
<evidence type="ECO:0000313" key="16">
    <source>
        <dbReference type="EMBL" id="MVB13025.1"/>
    </source>
</evidence>
<comment type="caution">
    <text evidence="16">The sequence shown here is derived from an EMBL/GenBank/DDBJ whole genome shotgun (WGS) entry which is preliminary data.</text>
</comment>
<dbReference type="InterPro" id="IPR036185">
    <property type="entry name" value="DNA_heli_DnaB-like_N_sf"/>
</dbReference>
<dbReference type="GO" id="GO:0003677">
    <property type="term" value="F:DNA binding"/>
    <property type="evidence" value="ECO:0007669"/>
    <property type="project" value="UniProtKB-KW"/>
</dbReference>
<dbReference type="SUPFAM" id="SSF57783">
    <property type="entry name" value="Zinc beta-ribbon"/>
    <property type="match status" value="1"/>
</dbReference>
<evidence type="ECO:0000256" key="8">
    <source>
        <dbReference type="ARBA" id="ARBA00022833"/>
    </source>
</evidence>
<keyword evidence="9" id="KW-0460">Magnesium</keyword>
<dbReference type="GO" id="GO:0003678">
    <property type="term" value="F:DNA helicase activity"/>
    <property type="evidence" value="ECO:0007669"/>
    <property type="project" value="InterPro"/>
</dbReference>
<proteinExistence type="inferred from homology"/>
<keyword evidence="4 12" id="KW-0548">Nucleotidyltransferase</keyword>
<evidence type="ECO:0000256" key="4">
    <source>
        <dbReference type="ARBA" id="ARBA00022695"/>
    </source>
</evidence>
<name>A0A6N8I4Y4_9FIRM</name>
<evidence type="ECO:0000256" key="3">
    <source>
        <dbReference type="ARBA" id="ARBA00022679"/>
    </source>
</evidence>
<dbReference type="InterPro" id="IPR037068">
    <property type="entry name" value="DNA_primase_core_N_sf"/>
</dbReference>
<dbReference type="InterPro" id="IPR016136">
    <property type="entry name" value="DNA_helicase_N/primase_C"/>
</dbReference>
<comment type="function">
    <text evidence="12 13">RNA polymerase that catalyzes the synthesis of short RNA molecules used as primers for DNA polymerase during DNA replication.</text>
</comment>
<dbReference type="InterPro" id="IPR007693">
    <property type="entry name" value="DNA_helicase_DnaB-like_N"/>
</dbReference>